<comment type="caution">
    <text evidence="2">The sequence shown here is derived from an EMBL/GenBank/DDBJ whole genome shotgun (WGS) entry which is preliminary data.</text>
</comment>
<name>A0AA88VV68_9ASTE</name>
<keyword evidence="3" id="KW-1185">Reference proteome</keyword>
<dbReference type="SMART" id="SM00239">
    <property type="entry name" value="C2"/>
    <property type="match status" value="1"/>
</dbReference>
<dbReference type="PROSITE" id="PS50004">
    <property type="entry name" value="C2"/>
    <property type="match status" value="1"/>
</dbReference>
<dbReference type="PANTHER" id="PTHR32246">
    <property type="entry name" value="INGRESSION PROTEIN FIC1"/>
    <property type="match status" value="1"/>
</dbReference>
<dbReference type="InterPro" id="IPR035892">
    <property type="entry name" value="C2_domain_sf"/>
</dbReference>
<gene>
    <name evidence="2" type="ORF">RJ639_010297</name>
</gene>
<dbReference type="AlphaFoldDB" id="A0AA88VV68"/>
<protein>
    <recommendedName>
        <fullName evidence="1">C2 domain-containing protein</fullName>
    </recommendedName>
</protein>
<dbReference type="InterPro" id="IPR044750">
    <property type="entry name" value="C2_SRC2/BAP"/>
</dbReference>
<dbReference type="Pfam" id="PF00168">
    <property type="entry name" value="C2"/>
    <property type="match status" value="1"/>
</dbReference>
<feature type="domain" description="C2" evidence="1">
    <location>
        <begin position="2"/>
        <end position="127"/>
    </location>
</feature>
<dbReference type="Gene3D" id="2.60.40.150">
    <property type="entry name" value="C2 domain"/>
    <property type="match status" value="1"/>
</dbReference>
<dbReference type="SUPFAM" id="SSF49562">
    <property type="entry name" value="C2 domain (Calcium/lipid-binding domain, CaLB)"/>
    <property type="match status" value="1"/>
</dbReference>
<dbReference type="CDD" id="cd04051">
    <property type="entry name" value="C2_SRC2_like"/>
    <property type="match status" value="1"/>
</dbReference>
<proteinExistence type="predicted"/>
<evidence type="ECO:0000313" key="3">
    <source>
        <dbReference type="Proteomes" id="UP001188597"/>
    </source>
</evidence>
<dbReference type="Proteomes" id="UP001188597">
    <property type="component" value="Unassembled WGS sequence"/>
</dbReference>
<sequence>MESGNTSEEMESKKFIQCRNFHITLISASDLEDVRDLFEMKVYASVSFNEEPRTEKKTPKDKQGKTNPAWNHRMVYTIAEAGILQYGIMLVIKLYCKREFLPDKYIGQVQKPIKELFETALPMGGSAETTMALGKGSGVSQGELRFSYTFGEKIIVKKPSKWKTWVDTGANLLINFTLASTGLGIMPIEVSIFDQTDVIA</sequence>
<dbReference type="EMBL" id="JAVXUP010001205">
    <property type="protein sequence ID" value="KAK3014632.1"/>
    <property type="molecule type" value="Genomic_DNA"/>
</dbReference>
<evidence type="ECO:0000313" key="2">
    <source>
        <dbReference type="EMBL" id="KAK3014632.1"/>
    </source>
</evidence>
<organism evidence="2 3">
    <name type="scientific">Escallonia herrerae</name>
    <dbReference type="NCBI Taxonomy" id="1293975"/>
    <lineage>
        <taxon>Eukaryota</taxon>
        <taxon>Viridiplantae</taxon>
        <taxon>Streptophyta</taxon>
        <taxon>Embryophyta</taxon>
        <taxon>Tracheophyta</taxon>
        <taxon>Spermatophyta</taxon>
        <taxon>Magnoliopsida</taxon>
        <taxon>eudicotyledons</taxon>
        <taxon>Gunneridae</taxon>
        <taxon>Pentapetalae</taxon>
        <taxon>asterids</taxon>
        <taxon>campanulids</taxon>
        <taxon>Escalloniales</taxon>
        <taxon>Escalloniaceae</taxon>
        <taxon>Escallonia</taxon>
    </lineage>
</organism>
<dbReference type="GO" id="GO:0006952">
    <property type="term" value="P:defense response"/>
    <property type="evidence" value="ECO:0007669"/>
    <property type="project" value="InterPro"/>
</dbReference>
<accession>A0AA88VV68</accession>
<dbReference type="PANTHER" id="PTHR32246:SF22">
    <property type="entry name" value="C2 DOMAIN-CONTAINING PROTEIN"/>
    <property type="match status" value="1"/>
</dbReference>
<reference evidence="2" key="1">
    <citation type="submission" date="2022-12" db="EMBL/GenBank/DDBJ databases">
        <title>Draft genome assemblies for two species of Escallonia (Escalloniales).</title>
        <authorList>
            <person name="Chanderbali A."/>
            <person name="Dervinis C."/>
            <person name="Anghel I."/>
            <person name="Soltis D."/>
            <person name="Soltis P."/>
            <person name="Zapata F."/>
        </authorList>
    </citation>
    <scope>NUCLEOTIDE SEQUENCE</scope>
    <source>
        <strain evidence="2">UCBG64.0493</strain>
        <tissue evidence="2">Leaf</tissue>
    </source>
</reference>
<dbReference type="InterPro" id="IPR000008">
    <property type="entry name" value="C2_dom"/>
</dbReference>
<evidence type="ECO:0000259" key="1">
    <source>
        <dbReference type="PROSITE" id="PS50004"/>
    </source>
</evidence>